<name>A0ABX4CFY3_FLAHY</name>
<accession>A0ABX4CFY3</accession>
<dbReference type="Proteomes" id="UP000198424">
    <property type="component" value="Unassembled WGS sequence"/>
</dbReference>
<dbReference type="PROSITE" id="PS51257">
    <property type="entry name" value="PROKAR_LIPOPROTEIN"/>
    <property type="match status" value="1"/>
</dbReference>
<reference evidence="2 3" key="1">
    <citation type="submission" date="2016-11" db="EMBL/GenBank/DDBJ databases">
        <title>Whole genomes of Flavobacteriaceae.</title>
        <authorList>
            <person name="Stine C."/>
            <person name="Li C."/>
            <person name="Tadesse D."/>
        </authorList>
    </citation>
    <scope>NUCLEOTIDE SEQUENCE [LARGE SCALE GENOMIC DNA]</scope>
    <source>
        <strain evidence="2 3">ATCC 29551</strain>
    </source>
</reference>
<protein>
    <recommendedName>
        <fullName evidence="1">Lipocalin-like domain-containing protein</fullName>
    </recommendedName>
</protein>
<proteinExistence type="predicted"/>
<evidence type="ECO:0000313" key="2">
    <source>
        <dbReference type="EMBL" id="OXA92645.1"/>
    </source>
</evidence>
<dbReference type="Gene3D" id="2.40.128.280">
    <property type="match status" value="1"/>
</dbReference>
<feature type="domain" description="Lipocalin-like" evidence="1">
    <location>
        <begin position="54"/>
        <end position="148"/>
    </location>
</feature>
<organism evidence="2 3">
    <name type="scientific">Flavobacterium hydatis</name>
    <name type="common">Cytophaga aquatilis</name>
    <dbReference type="NCBI Taxonomy" id="991"/>
    <lineage>
        <taxon>Bacteria</taxon>
        <taxon>Pseudomonadati</taxon>
        <taxon>Bacteroidota</taxon>
        <taxon>Flavobacteriia</taxon>
        <taxon>Flavobacteriales</taxon>
        <taxon>Flavobacteriaceae</taxon>
        <taxon>Flavobacterium</taxon>
    </lineage>
</organism>
<dbReference type="InterPro" id="IPR024311">
    <property type="entry name" value="Lipocalin-like"/>
</dbReference>
<evidence type="ECO:0000259" key="1">
    <source>
        <dbReference type="Pfam" id="PF12702"/>
    </source>
</evidence>
<keyword evidence="3" id="KW-1185">Reference proteome</keyword>
<sequence>MYNNKLTSMKRNGKFLVVISVMTLMTACNKTENKEIQKNSNELQKKVESKHFLKEQFVGEWVQPNPINSKEDQGFSLLENGTAKSINMAILLYEKWWMNNDELFLVAKSIGNHQESVDTLSYKIIKLDKNNLSIKYTDGELIEEYTRK</sequence>
<dbReference type="Pfam" id="PF12702">
    <property type="entry name" value="Lipocalin_3"/>
    <property type="match status" value="1"/>
</dbReference>
<comment type="caution">
    <text evidence="2">The sequence shown here is derived from an EMBL/GenBank/DDBJ whole genome shotgun (WGS) entry which is preliminary data.</text>
</comment>
<evidence type="ECO:0000313" key="3">
    <source>
        <dbReference type="Proteomes" id="UP000198424"/>
    </source>
</evidence>
<dbReference type="EMBL" id="MUGY01000019">
    <property type="protein sequence ID" value="OXA92645.1"/>
    <property type="molecule type" value="Genomic_DNA"/>
</dbReference>
<gene>
    <name evidence="2" type="ORF">B0A62_14675</name>
</gene>